<dbReference type="EMBL" id="JAUFQS010000035">
    <property type="protein sequence ID" value="MDN3689541.1"/>
    <property type="molecule type" value="Genomic_DNA"/>
</dbReference>
<reference evidence="2" key="1">
    <citation type="journal article" date="2019" name="Int. J. Syst. Evol. Microbiol.">
        <title>The Global Catalogue of Microorganisms (GCM) 10K type strain sequencing project: providing services to taxonomists for standard genome sequencing and annotation.</title>
        <authorList>
            <consortium name="The Broad Institute Genomics Platform"/>
            <consortium name="The Broad Institute Genome Sequencing Center for Infectious Disease"/>
            <person name="Wu L."/>
            <person name="Ma J."/>
        </authorList>
    </citation>
    <scope>NUCLEOTIDE SEQUENCE [LARGE SCALE GENOMIC DNA]</scope>
    <source>
        <strain evidence="2">CECT 7706</strain>
    </source>
</reference>
<organism evidence="1 2">
    <name type="scientific">Cyclobacterium jeungdonense</name>
    <dbReference type="NCBI Taxonomy" id="708087"/>
    <lineage>
        <taxon>Bacteria</taxon>
        <taxon>Pseudomonadati</taxon>
        <taxon>Bacteroidota</taxon>
        <taxon>Cytophagia</taxon>
        <taxon>Cytophagales</taxon>
        <taxon>Cyclobacteriaceae</taxon>
        <taxon>Cyclobacterium</taxon>
    </lineage>
</organism>
<comment type="caution">
    <text evidence="1">The sequence shown here is derived from an EMBL/GenBank/DDBJ whole genome shotgun (WGS) entry which is preliminary data.</text>
</comment>
<sequence length="41" mass="4559">MLTLLPTVMTSLFVVFKEGVNGSFAKQSDPERNRKSSVESK</sequence>
<evidence type="ECO:0000313" key="2">
    <source>
        <dbReference type="Proteomes" id="UP001236663"/>
    </source>
</evidence>
<dbReference type="Proteomes" id="UP001236663">
    <property type="component" value="Unassembled WGS sequence"/>
</dbReference>
<gene>
    <name evidence="1" type="ORF">QWZ15_17065</name>
</gene>
<keyword evidence="2" id="KW-1185">Reference proteome</keyword>
<dbReference type="RefSeq" id="WP_262888581.1">
    <property type="nucleotide sequence ID" value="NZ_JAUFQS010000035.1"/>
</dbReference>
<proteinExistence type="predicted"/>
<accession>A0ABT8CAW7</accession>
<evidence type="ECO:0000313" key="1">
    <source>
        <dbReference type="EMBL" id="MDN3689541.1"/>
    </source>
</evidence>
<protein>
    <submittedName>
        <fullName evidence="1">Uncharacterized protein</fullName>
    </submittedName>
</protein>
<name>A0ABT8CAW7_9BACT</name>